<proteinExistence type="predicted"/>
<dbReference type="GO" id="GO:0071763">
    <property type="term" value="P:nuclear membrane organization"/>
    <property type="evidence" value="ECO:0007669"/>
    <property type="project" value="TreeGrafter"/>
</dbReference>
<feature type="compositionally biased region" description="Polar residues" evidence="1">
    <location>
        <begin position="1269"/>
        <end position="1278"/>
    </location>
</feature>
<evidence type="ECO:0000313" key="2">
    <source>
        <dbReference type="EMBL" id="GKV39720.1"/>
    </source>
</evidence>
<dbReference type="EMBL" id="BPVZ01000136">
    <property type="protein sequence ID" value="GKV39720.1"/>
    <property type="molecule type" value="Genomic_DNA"/>
</dbReference>
<evidence type="ECO:0000256" key="1">
    <source>
        <dbReference type="SAM" id="MobiDB-lite"/>
    </source>
</evidence>
<feature type="region of interest" description="Disordered" evidence="1">
    <location>
        <begin position="505"/>
        <end position="527"/>
    </location>
</feature>
<dbReference type="GO" id="GO:0016973">
    <property type="term" value="P:poly(A)+ mRNA export from nucleus"/>
    <property type="evidence" value="ECO:0007669"/>
    <property type="project" value="TreeGrafter"/>
</dbReference>
<keyword evidence="3" id="KW-1185">Reference proteome</keyword>
<dbReference type="Proteomes" id="UP001054252">
    <property type="component" value="Unassembled WGS sequence"/>
</dbReference>
<feature type="region of interest" description="Disordered" evidence="1">
    <location>
        <begin position="1"/>
        <end position="55"/>
    </location>
</feature>
<name>A0AAV5LRE5_9ROSI</name>
<accession>A0AAV5LRE5</accession>
<feature type="region of interest" description="Disordered" evidence="1">
    <location>
        <begin position="1025"/>
        <end position="1062"/>
    </location>
</feature>
<dbReference type="GO" id="GO:0005635">
    <property type="term" value="C:nuclear envelope"/>
    <property type="evidence" value="ECO:0007669"/>
    <property type="project" value="TreeGrafter"/>
</dbReference>
<feature type="region of interest" description="Disordered" evidence="1">
    <location>
        <begin position="894"/>
        <end position="918"/>
    </location>
</feature>
<feature type="region of interest" description="Disordered" evidence="1">
    <location>
        <begin position="79"/>
        <end position="123"/>
    </location>
</feature>
<feature type="compositionally biased region" description="Basic and acidic residues" evidence="1">
    <location>
        <begin position="108"/>
        <end position="120"/>
    </location>
</feature>
<feature type="compositionally biased region" description="Basic residues" evidence="1">
    <location>
        <begin position="1298"/>
        <end position="1310"/>
    </location>
</feature>
<feature type="compositionally biased region" description="Basic and acidic residues" evidence="1">
    <location>
        <begin position="506"/>
        <end position="518"/>
    </location>
</feature>
<feature type="region of interest" description="Disordered" evidence="1">
    <location>
        <begin position="418"/>
        <end position="438"/>
    </location>
</feature>
<reference evidence="2 3" key="1">
    <citation type="journal article" date="2021" name="Commun. Biol.">
        <title>The genome of Shorea leprosula (Dipterocarpaceae) highlights the ecological relevance of drought in aseasonal tropical rainforests.</title>
        <authorList>
            <person name="Ng K.K.S."/>
            <person name="Kobayashi M.J."/>
            <person name="Fawcett J.A."/>
            <person name="Hatakeyama M."/>
            <person name="Paape T."/>
            <person name="Ng C.H."/>
            <person name="Ang C.C."/>
            <person name="Tnah L.H."/>
            <person name="Lee C.T."/>
            <person name="Nishiyama T."/>
            <person name="Sese J."/>
            <person name="O'Brien M.J."/>
            <person name="Copetti D."/>
            <person name="Mohd Noor M.I."/>
            <person name="Ong R.C."/>
            <person name="Putra M."/>
            <person name="Sireger I.Z."/>
            <person name="Indrioko S."/>
            <person name="Kosugi Y."/>
            <person name="Izuno A."/>
            <person name="Isagi Y."/>
            <person name="Lee S.L."/>
            <person name="Shimizu K.K."/>
        </authorList>
    </citation>
    <scope>NUCLEOTIDE SEQUENCE [LARGE SCALE GENOMIC DNA]</scope>
    <source>
        <strain evidence="2">214</strain>
    </source>
</reference>
<comment type="caution">
    <text evidence="2">The sequence shown here is derived from an EMBL/GenBank/DDBJ whole genome shotgun (WGS) entry which is preliminary data.</text>
</comment>
<sequence>MSTAREESSRYDAGSGAGGKFKKRPFRRTTQGTPYDRPPTAIRNPGNGNGNGWFSKLVDPAQRLIAYGATRLFASVFRKRLPAPPPPPQPPEPEETREDHPEAASTDRPARQEGALDKCDNPCNHPGGEYTELEHILKQKTFTRAETDRLTTLLRSRTFDNASGTEEKRSEVKLVALCDSKKEFPNTAVRENGTERHSISTPAVISNVTKVRNEDVASPAELAKAYMDGRPSKNSAPLLSLRSQAHREDSSELSGRLFPSKPRVMSLVPMSSGHVGGLGNGFVTPRSLGRSAIYNMARTPYSRANSTATLKIAGPPTDAFAGPSSSSWSQSAWEQSRLSVSRQVALKRRVDNDIGSVGPIRRIRQKSNLLSQKSLGLPVSESPLSIHEGGSGSVVQNSLSLIEKPFSSGEAKVTFTKTSTENGINSSPGTSFTPVPSKSSQMASKILQQLNELVSTREKSPTKFSPPMLSGPALKSLENVDSKFLENLKDKSKFDGATLPVIQDSTSHKQDKVEENGRTKLVSPPDKSVPLVNGIGTSNLFKANVPSANGADSLVMKSVVDVPQQKKQAFQMSVQDDYLDLDDYSDHLKGAASTSFKVAGEKLDSSVIGSQNTALEAIKADKTATFTGIKPFPSSALNQTPNLGTYDGSMIAEQKASTNSAANLPTTSSQPVVLASQSTLMIDKPVSKESDAAFPMFNSGEKTAQTKEQNATVPTFSFGSAAVNKVQSDAETSGFKFDGCLDSKLRNSSSIESVATAANHMAKSAESDQADSKNTLKAGFFFSASETASSSAVPTTSSTGNIFKFSAVANNSNGSFASSPSPFSSQTQMLIPNKLVGQSMFSGPTNAISTIATCATAATAATGITATTSTISATPQATVCSFTSPDNFKYASPVPSSNQFSTQIVSSSETTESQTKDSNLATAPFAGTSAFSAVMNNTSNRSGGTSSAVMSNGTNPFSGLSSTTTKASSSIFGTSAPISSTSFGVTSSATPSTGTSIFSSASASTSMVGNVFGFSAPATTMSFTQSQSTNSFPVGNSQSSAAGSGVPTSTQSMPIQSPSLATSPSFGVAGNTTFSSGGSLFGLSASVLPTFGSGVTFGQSSSSSVSNAASTSSATASSLFGSSWPAPKTPIFGSTFSSTSSSTGFSFGASSTSIAGNASASMVFGSSNIASSSSIFPFTSPAAATPSQPVFGSNTPGFEFGSAPTGNNEQMEDSMAEDTVQEATPAVPVFGQQPVTPPSSGFIFGATPPAGANPFQFGSQQNAAAQQNTSPFQPSGSLEFNAGGSFSLGSGGVDKSARKIVRVKSRQRKK</sequence>
<dbReference type="PANTHER" id="PTHR33416">
    <property type="entry name" value="NUCLEAR PORE COMPLEX PROTEIN NUP1"/>
    <property type="match status" value="1"/>
</dbReference>
<feature type="region of interest" description="Disordered" evidence="1">
    <location>
        <begin position="1250"/>
        <end position="1310"/>
    </location>
</feature>
<feature type="compositionally biased region" description="Pro residues" evidence="1">
    <location>
        <begin position="82"/>
        <end position="91"/>
    </location>
</feature>
<feature type="compositionally biased region" description="Basic and acidic residues" evidence="1">
    <location>
        <begin position="1"/>
        <end position="10"/>
    </location>
</feature>
<organism evidence="2 3">
    <name type="scientific">Rubroshorea leprosula</name>
    <dbReference type="NCBI Taxonomy" id="152421"/>
    <lineage>
        <taxon>Eukaryota</taxon>
        <taxon>Viridiplantae</taxon>
        <taxon>Streptophyta</taxon>
        <taxon>Embryophyta</taxon>
        <taxon>Tracheophyta</taxon>
        <taxon>Spermatophyta</taxon>
        <taxon>Magnoliopsida</taxon>
        <taxon>eudicotyledons</taxon>
        <taxon>Gunneridae</taxon>
        <taxon>Pentapetalae</taxon>
        <taxon>rosids</taxon>
        <taxon>malvids</taxon>
        <taxon>Malvales</taxon>
        <taxon>Dipterocarpaceae</taxon>
        <taxon>Rubroshorea</taxon>
    </lineage>
</organism>
<protein>
    <recommendedName>
        <fullName evidence="4">Nuclear pore complex protein NUP1</fullName>
    </recommendedName>
</protein>
<evidence type="ECO:0000313" key="3">
    <source>
        <dbReference type="Proteomes" id="UP001054252"/>
    </source>
</evidence>
<dbReference type="PANTHER" id="PTHR33416:SF20">
    <property type="entry name" value="NUCLEAR PORE COMPLEX PROTEIN NUP1"/>
    <property type="match status" value="1"/>
</dbReference>
<evidence type="ECO:0008006" key="4">
    <source>
        <dbReference type="Google" id="ProtNLM"/>
    </source>
</evidence>
<gene>
    <name evidence="2" type="ORF">SLEP1_g47447</name>
</gene>